<dbReference type="Pfam" id="PF01618">
    <property type="entry name" value="MotA_ExbB"/>
    <property type="match status" value="1"/>
</dbReference>
<dbReference type="GO" id="GO:0005886">
    <property type="term" value="C:plasma membrane"/>
    <property type="evidence" value="ECO:0007669"/>
    <property type="project" value="UniProtKB-SubCell"/>
</dbReference>
<keyword evidence="3 7" id="KW-0812">Transmembrane</keyword>
<proteinExistence type="inferred from homology"/>
<name>Q160F9_ROSDO</name>
<dbReference type="RefSeq" id="WP_011570244.1">
    <property type="nucleotide sequence ID" value="NC_008209.1"/>
</dbReference>
<dbReference type="HOGENOM" id="CLU_053325_4_2_5"/>
<dbReference type="AlphaFoldDB" id="Q160F9"/>
<comment type="subcellular location">
    <subcellularLocation>
        <location evidence="1">Cell membrane</location>
        <topology evidence="1">Multi-pass membrane protein</topology>
    </subcellularLocation>
    <subcellularLocation>
        <location evidence="6">Membrane</location>
        <topology evidence="6">Multi-pass membrane protein</topology>
    </subcellularLocation>
</comment>
<dbReference type="eggNOG" id="COG0811">
    <property type="taxonomic scope" value="Bacteria"/>
</dbReference>
<protein>
    <submittedName>
        <fullName evidence="9">MotA/TolQ/ExbB proton channel family domain protein</fullName>
    </submittedName>
</protein>
<evidence type="ECO:0000256" key="1">
    <source>
        <dbReference type="ARBA" id="ARBA00004651"/>
    </source>
</evidence>
<sequence length="224" mass="23732">MTDAVSAIRQSVWGIFDLGGPVVMLLLCLSIVALAVTLYKVWQHRVARVGRHDHIRSALRQRDANNPAAALTEVRASTSHLAPLIEAALKAPGDAIVNDRLVKEAAANLSRLEGGYRILDSIAQISPLLGLFGTVLGMIDAFRALQEAGAAVDPSLLAGGIWVALLTTAVGLAVAIPTSLVLTWLEGRTSRERDFAELALARARAPMDLRNTQPAASLADPAHA</sequence>
<evidence type="ECO:0000259" key="8">
    <source>
        <dbReference type="Pfam" id="PF01618"/>
    </source>
</evidence>
<evidence type="ECO:0000313" key="10">
    <source>
        <dbReference type="Proteomes" id="UP000007029"/>
    </source>
</evidence>
<evidence type="ECO:0000256" key="3">
    <source>
        <dbReference type="ARBA" id="ARBA00022692"/>
    </source>
</evidence>
<evidence type="ECO:0000256" key="7">
    <source>
        <dbReference type="SAM" id="Phobius"/>
    </source>
</evidence>
<comment type="similarity">
    <text evidence="6">Belongs to the exbB/tolQ family.</text>
</comment>
<evidence type="ECO:0000256" key="5">
    <source>
        <dbReference type="ARBA" id="ARBA00023136"/>
    </source>
</evidence>
<keyword evidence="6" id="KW-0653">Protein transport</keyword>
<feature type="transmembrane region" description="Helical" evidence="7">
    <location>
        <begin position="159"/>
        <end position="185"/>
    </location>
</feature>
<dbReference type="InterPro" id="IPR050790">
    <property type="entry name" value="ExbB/TolQ_transport"/>
</dbReference>
<evidence type="ECO:0000256" key="6">
    <source>
        <dbReference type="RuleBase" id="RU004057"/>
    </source>
</evidence>
<dbReference type="InterPro" id="IPR002898">
    <property type="entry name" value="MotA_ExbB_proton_chnl"/>
</dbReference>
<dbReference type="EMBL" id="CP000362">
    <property type="protein sequence ID" value="ABG33634.1"/>
    <property type="molecule type" value="Genomic_DNA"/>
</dbReference>
<keyword evidence="2" id="KW-1003">Cell membrane</keyword>
<dbReference type="STRING" id="375451.RD1_4196"/>
<keyword evidence="10" id="KW-1185">Reference proteome</keyword>
<dbReference type="KEGG" id="rde:RD1_4196"/>
<evidence type="ECO:0000313" key="9">
    <source>
        <dbReference type="EMBL" id="ABG33634.1"/>
    </source>
</evidence>
<feature type="domain" description="MotA/TolQ/ExbB proton channel" evidence="8">
    <location>
        <begin position="82"/>
        <end position="193"/>
    </location>
</feature>
<dbReference type="GO" id="GO:0017038">
    <property type="term" value="P:protein import"/>
    <property type="evidence" value="ECO:0007669"/>
    <property type="project" value="TreeGrafter"/>
</dbReference>
<evidence type="ECO:0000256" key="2">
    <source>
        <dbReference type="ARBA" id="ARBA00022475"/>
    </source>
</evidence>
<feature type="transmembrane region" description="Helical" evidence="7">
    <location>
        <begin position="22"/>
        <end position="42"/>
    </location>
</feature>
<keyword evidence="4 7" id="KW-1133">Transmembrane helix</keyword>
<organism evidence="9 10">
    <name type="scientific">Roseobacter denitrificans (strain ATCC 33942 / OCh 114)</name>
    <name type="common">Erythrobacter sp. (strain OCh 114)</name>
    <name type="synonym">Roseobacter denitrificans</name>
    <dbReference type="NCBI Taxonomy" id="375451"/>
    <lineage>
        <taxon>Bacteria</taxon>
        <taxon>Pseudomonadati</taxon>
        <taxon>Pseudomonadota</taxon>
        <taxon>Alphaproteobacteria</taxon>
        <taxon>Rhodobacterales</taxon>
        <taxon>Roseobacteraceae</taxon>
        <taxon>Roseobacter</taxon>
    </lineage>
</organism>
<dbReference type="PANTHER" id="PTHR30625">
    <property type="entry name" value="PROTEIN TOLQ"/>
    <property type="match status" value="1"/>
</dbReference>
<dbReference type="PANTHER" id="PTHR30625:SF11">
    <property type="entry name" value="MOTA_TOLQ_EXBB PROTON CHANNEL DOMAIN-CONTAINING PROTEIN"/>
    <property type="match status" value="1"/>
</dbReference>
<gene>
    <name evidence="9" type="ordered locus">RD1_4196</name>
</gene>
<evidence type="ECO:0000256" key="4">
    <source>
        <dbReference type="ARBA" id="ARBA00022989"/>
    </source>
</evidence>
<feature type="transmembrane region" description="Helical" evidence="7">
    <location>
        <begin position="118"/>
        <end position="139"/>
    </location>
</feature>
<accession>Q160F9</accession>
<reference evidence="9 10" key="1">
    <citation type="journal article" date="2007" name="J. Bacteriol.">
        <title>The complete genome sequence of Roseobacter denitrificans reveals a mixotrophic rather than photosynthetic metabolism.</title>
        <authorList>
            <person name="Swingley W.D."/>
            <person name="Sadekar S."/>
            <person name="Mastrian S.D."/>
            <person name="Matthies H.J."/>
            <person name="Hao J."/>
            <person name="Ramos H."/>
            <person name="Acharya C.R."/>
            <person name="Conrad A.L."/>
            <person name="Taylor H.L."/>
            <person name="Dejesa L.C."/>
            <person name="Shah M.K."/>
            <person name="O'huallachain M.E."/>
            <person name="Lince M.T."/>
            <person name="Blankenship R.E."/>
            <person name="Beatty J.T."/>
            <person name="Touchman J.W."/>
        </authorList>
    </citation>
    <scope>NUCLEOTIDE SEQUENCE [LARGE SCALE GENOMIC DNA]</scope>
    <source>
        <strain evidence="10">ATCC 33942 / OCh 114</strain>
    </source>
</reference>
<dbReference type="Proteomes" id="UP000007029">
    <property type="component" value="Chromosome"/>
</dbReference>
<keyword evidence="5 7" id="KW-0472">Membrane</keyword>
<keyword evidence="6" id="KW-0813">Transport</keyword>
<dbReference type="OrthoDB" id="4045at2"/>